<evidence type="ECO:0000313" key="2">
    <source>
        <dbReference type="EMBL" id="VAI37986.1"/>
    </source>
</evidence>
<feature type="transmembrane region" description="Helical" evidence="1">
    <location>
        <begin position="75"/>
        <end position="98"/>
    </location>
</feature>
<evidence type="ECO:0000313" key="3">
    <source>
        <dbReference type="Proteomes" id="UP000324705"/>
    </source>
</evidence>
<dbReference type="Gramene" id="TRITD5Bv1G215950.1">
    <property type="protein sequence ID" value="TRITD5Bv1G215950.1"/>
    <property type="gene ID" value="TRITD5Bv1G215950"/>
</dbReference>
<dbReference type="AlphaFoldDB" id="A0A9R1ARY6"/>
<proteinExistence type="predicted"/>
<protein>
    <submittedName>
        <fullName evidence="2">Uncharacterized protein</fullName>
    </submittedName>
</protein>
<sequence>MDAALTFQVQNSDLCWCCLPIVQNSGIGFTDGRDIWYIHSFIQMILSILVVLGSRFSLQYTYFRSSKFRNSFCSLIYTFLYMHKFLKSALACLVLGAWPQEWQVTTFQVHSVALLRFLCLACLRMKGESPLL</sequence>
<accession>A0A9R1ARY6</accession>
<keyword evidence="3" id="KW-1185">Reference proteome</keyword>
<organism evidence="2 3">
    <name type="scientific">Triticum turgidum subsp. durum</name>
    <name type="common">Durum wheat</name>
    <name type="synonym">Triticum durum</name>
    <dbReference type="NCBI Taxonomy" id="4567"/>
    <lineage>
        <taxon>Eukaryota</taxon>
        <taxon>Viridiplantae</taxon>
        <taxon>Streptophyta</taxon>
        <taxon>Embryophyta</taxon>
        <taxon>Tracheophyta</taxon>
        <taxon>Spermatophyta</taxon>
        <taxon>Magnoliopsida</taxon>
        <taxon>Liliopsida</taxon>
        <taxon>Poales</taxon>
        <taxon>Poaceae</taxon>
        <taxon>BOP clade</taxon>
        <taxon>Pooideae</taxon>
        <taxon>Triticodae</taxon>
        <taxon>Triticeae</taxon>
        <taxon>Triticinae</taxon>
        <taxon>Triticum</taxon>
    </lineage>
</organism>
<keyword evidence="1" id="KW-0472">Membrane</keyword>
<gene>
    <name evidence="2" type="ORF">TRITD_5Bv1G215950</name>
</gene>
<dbReference type="EMBL" id="LT934120">
    <property type="protein sequence ID" value="VAI37986.1"/>
    <property type="molecule type" value="Genomic_DNA"/>
</dbReference>
<feature type="transmembrane region" description="Helical" evidence="1">
    <location>
        <begin position="35"/>
        <end position="54"/>
    </location>
</feature>
<dbReference type="Proteomes" id="UP000324705">
    <property type="component" value="Chromosome 5B"/>
</dbReference>
<keyword evidence="1" id="KW-0812">Transmembrane</keyword>
<reference evidence="2 3" key="1">
    <citation type="submission" date="2017-09" db="EMBL/GenBank/DDBJ databases">
        <authorList>
            <consortium name="International Durum Wheat Genome Sequencing Consortium (IDWGSC)"/>
            <person name="Milanesi L."/>
        </authorList>
    </citation>
    <scope>NUCLEOTIDE SEQUENCE [LARGE SCALE GENOMIC DNA]</scope>
    <source>
        <strain evidence="3">cv. Svevo</strain>
    </source>
</reference>
<evidence type="ECO:0000256" key="1">
    <source>
        <dbReference type="SAM" id="Phobius"/>
    </source>
</evidence>
<keyword evidence="1" id="KW-1133">Transmembrane helix</keyword>
<name>A0A9R1ARY6_TRITD</name>